<reference evidence="1" key="2">
    <citation type="journal article" date="2019" name="Appl. Environ. Microbiol.">
        <title>Population genetics and characterization of Campylobacter jejuni isolates in western jackdaws and game birds in Finland.</title>
        <authorList>
            <person name="Kovanen S."/>
            <person name="Rossi M."/>
            <person name="Pohja-Mykra M."/>
            <person name="Nieminen T."/>
            <person name="Raunio-Saarnisto M."/>
            <person name="Sauvala M."/>
            <person name="Fredriksson-Ahomaa M."/>
            <person name="Hanninen M.L."/>
            <person name="Kivisto R."/>
        </authorList>
    </citation>
    <scope>NUCLEOTIDE SEQUENCE</scope>
    <source>
        <strain evidence="1">SO-26</strain>
    </source>
</reference>
<dbReference type="RefSeq" id="WP_126262827.1">
    <property type="nucleotide sequence ID" value="NZ_PQZD01000003.1"/>
</dbReference>
<gene>
    <name evidence="1" type="ORF">C3I27_03600</name>
</gene>
<reference evidence="1" key="1">
    <citation type="submission" date="2018-01" db="EMBL/GenBank/DDBJ databases">
        <authorList>
            <person name="Kovanen S."/>
            <person name="Nieminen T."/>
            <person name="Pohja-Mykra M."/>
            <person name="Raunio-Saarnisto M."/>
            <person name="Sauvala M."/>
            <person name="Fredriksson-Ahomaa M."/>
            <person name="Hanninen M.-L."/>
            <person name="Kivisto R."/>
        </authorList>
    </citation>
    <scope>NUCLEOTIDE SEQUENCE</scope>
    <source>
        <strain evidence="1">SO-26</strain>
    </source>
</reference>
<proteinExistence type="predicted"/>
<accession>A0AAX1Z4W0</accession>
<protein>
    <submittedName>
        <fullName evidence="1">Uncharacterized protein</fullName>
    </submittedName>
</protein>
<comment type="caution">
    <text evidence="1">The sequence shown here is derived from an EMBL/GenBank/DDBJ whole genome shotgun (WGS) entry which is preliminary data.</text>
</comment>
<organism evidence="1 2">
    <name type="scientific">Campylobacter jejuni</name>
    <dbReference type="NCBI Taxonomy" id="197"/>
    <lineage>
        <taxon>Bacteria</taxon>
        <taxon>Pseudomonadati</taxon>
        <taxon>Campylobacterota</taxon>
        <taxon>Epsilonproteobacteria</taxon>
        <taxon>Campylobacterales</taxon>
        <taxon>Campylobacteraceae</taxon>
        <taxon>Campylobacter</taxon>
    </lineage>
</organism>
<evidence type="ECO:0000313" key="1">
    <source>
        <dbReference type="EMBL" id="RTI48512.1"/>
    </source>
</evidence>
<name>A0AAX1Z4W0_CAMJU</name>
<sequence>MSVLTIIERVTDGVVVESFYTVSFNEFQLQTFTFTTDIDIRYMVCSITLPYGYGRSVWIREIKGDDDDELSDVYKLQLHDNKRMTLNNKFHFHRKIHLEGRSLDLNRKLTVSEVDDLYKSAGKIKGIVNDFVSESLTLIQIPGISAFSSVANRVLSGRKIYVPLGFFAYESVTIDGHGARIVLDSYKEDTCNKVMRINLSCCEGTTFFYHAVPAKKEVTDMIEVVQLSRSFSSLCDKFNKMIGKRS</sequence>
<dbReference type="AlphaFoldDB" id="A0AAX1Z4W0"/>
<evidence type="ECO:0000313" key="2">
    <source>
        <dbReference type="Proteomes" id="UP000287197"/>
    </source>
</evidence>
<dbReference type="Proteomes" id="UP000287197">
    <property type="component" value="Unassembled WGS sequence"/>
</dbReference>
<dbReference type="EMBL" id="PQZD01000003">
    <property type="protein sequence ID" value="RTI48512.1"/>
    <property type="molecule type" value="Genomic_DNA"/>
</dbReference>